<dbReference type="GO" id="GO:0031177">
    <property type="term" value="F:phosphopantetheine binding"/>
    <property type="evidence" value="ECO:0007669"/>
    <property type="project" value="InterPro"/>
</dbReference>
<evidence type="ECO:0000256" key="3">
    <source>
        <dbReference type="ARBA" id="ARBA00022598"/>
    </source>
</evidence>
<dbReference type="EMBL" id="JAAIKB010000002">
    <property type="protein sequence ID" value="NGM19911.1"/>
    <property type="molecule type" value="Genomic_DNA"/>
</dbReference>
<dbReference type="GO" id="GO:0016491">
    <property type="term" value="F:oxidoreductase activity"/>
    <property type="evidence" value="ECO:0007669"/>
    <property type="project" value="InterPro"/>
</dbReference>
<dbReference type="SUPFAM" id="SSF56801">
    <property type="entry name" value="Acetyl-CoA synthetase-like"/>
    <property type="match status" value="1"/>
</dbReference>
<dbReference type="Pfam" id="PF18563">
    <property type="entry name" value="TubC_N"/>
    <property type="match status" value="1"/>
</dbReference>
<dbReference type="Gene3D" id="3.30.300.30">
    <property type="match status" value="2"/>
</dbReference>
<comment type="caution">
    <text evidence="5">The sequence shown here is derived from an EMBL/GenBank/DDBJ whole genome shotgun (WGS) entry which is preliminary data.</text>
</comment>
<dbReference type="InterPro" id="IPR000415">
    <property type="entry name" value="Nitroreductase-like"/>
</dbReference>
<dbReference type="PANTHER" id="PTHR45527">
    <property type="entry name" value="NONRIBOSOMAL PEPTIDE SYNTHETASE"/>
    <property type="match status" value="1"/>
</dbReference>
<dbReference type="PROSITE" id="PS00455">
    <property type="entry name" value="AMP_BINDING"/>
    <property type="match status" value="1"/>
</dbReference>
<dbReference type="InterPro" id="IPR001242">
    <property type="entry name" value="Condensation_dom"/>
</dbReference>
<dbReference type="InterPro" id="IPR020845">
    <property type="entry name" value="AMP-binding_CS"/>
</dbReference>
<dbReference type="RefSeq" id="WP_164693787.1">
    <property type="nucleotide sequence ID" value="NZ_JAAIKB010000002.1"/>
</dbReference>
<dbReference type="SUPFAM" id="SSF55469">
    <property type="entry name" value="FMN-dependent nitroreductase-like"/>
    <property type="match status" value="1"/>
</dbReference>
<reference evidence="5 6" key="1">
    <citation type="submission" date="2020-03" db="EMBL/GenBank/DDBJ databases">
        <title>Roseomonas stagni sp. nov., isolated from pond water in Japan.</title>
        <authorList>
            <person name="Furuhata K."/>
            <person name="Miyamoto H."/>
            <person name="Goto K."/>
        </authorList>
    </citation>
    <scope>NUCLEOTIDE SEQUENCE [LARGE SCALE GENOMIC DNA]</scope>
    <source>
        <strain evidence="5 6">PeD5</strain>
    </source>
</reference>
<proteinExistence type="predicted"/>
<evidence type="ECO:0000256" key="2">
    <source>
        <dbReference type="ARBA" id="ARBA00022553"/>
    </source>
</evidence>
<evidence type="ECO:0000256" key="1">
    <source>
        <dbReference type="ARBA" id="ARBA00022450"/>
    </source>
</evidence>
<dbReference type="Gene3D" id="1.10.10.1830">
    <property type="entry name" value="Non-ribosomal peptide synthase, adenylation domain"/>
    <property type="match status" value="1"/>
</dbReference>
<keyword evidence="6" id="KW-1185">Reference proteome</keyword>
<dbReference type="GO" id="GO:0016874">
    <property type="term" value="F:ligase activity"/>
    <property type="evidence" value="ECO:0007669"/>
    <property type="project" value="UniProtKB-KW"/>
</dbReference>
<name>A0A6M1LI33_9PROT</name>
<dbReference type="InterPro" id="IPR057737">
    <property type="entry name" value="Condensation_MtbB-like"/>
</dbReference>
<dbReference type="Pfam" id="PF00550">
    <property type="entry name" value="PP-binding"/>
    <property type="match status" value="1"/>
</dbReference>
<accession>A0A6M1LI33</accession>
<dbReference type="InterPro" id="IPR036736">
    <property type="entry name" value="ACP-like_sf"/>
</dbReference>
<dbReference type="GO" id="GO:0005737">
    <property type="term" value="C:cytoplasm"/>
    <property type="evidence" value="ECO:0007669"/>
    <property type="project" value="TreeGrafter"/>
</dbReference>
<dbReference type="InterPro" id="IPR020806">
    <property type="entry name" value="PKS_PP-bd"/>
</dbReference>
<dbReference type="SUPFAM" id="SSF47336">
    <property type="entry name" value="ACP-like"/>
    <property type="match status" value="1"/>
</dbReference>
<dbReference type="Gene3D" id="3.30.559.10">
    <property type="entry name" value="Chloramphenicol acetyltransferase-like domain"/>
    <property type="match status" value="1"/>
</dbReference>
<dbReference type="Gene3D" id="1.10.1200.10">
    <property type="entry name" value="ACP-like"/>
    <property type="match status" value="1"/>
</dbReference>
<keyword evidence="2" id="KW-0597">Phosphoprotein</keyword>
<dbReference type="FunFam" id="3.30.559.10:FF:000023">
    <property type="entry name" value="Non-ribosomal peptide synthetase"/>
    <property type="match status" value="1"/>
</dbReference>
<dbReference type="Pfam" id="PF00501">
    <property type="entry name" value="AMP-binding"/>
    <property type="match status" value="1"/>
</dbReference>
<dbReference type="GO" id="GO:0044550">
    <property type="term" value="P:secondary metabolite biosynthetic process"/>
    <property type="evidence" value="ECO:0007669"/>
    <property type="project" value="TreeGrafter"/>
</dbReference>
<dbReference type="NCBIfam" id="TIGR01733">
    <property type="entry name" value="AA-adenyl-dom"/>
    <property type="match status" value="1"/>
</dbReference>
<dbReference type="InterPro" id="IPR010071">
    <property type="entry name" value="AA_adenyl_dom"/>
</dbReference>
<evidence type="ECO:0000259" key="4">
    <source>
        <dbReference type="PROSITE" id="PS50075"/>
    </source>
</evidence>
<dbReference type="Pfam" id="PF00668">
    <property type="entry name" value="Condensation"/>
    <property type="match status" value="1"/>
</dbReference>
<dbReference type="Gene3D" id="3.40.50.12780">
    <property type="entry name" value="N-terminal domain of ligase-like"/>
    <property type="match status" value="1"/>
</dbReference>
<dbReference type="InterPro" id="IPR000873">
    <property type="entry name" value="AMP-dep_synth/lig_dom"/>
</dbReference>
<dbReference type="InterPro" id="IPR045851">
    <property type="entry name" value="AMP-bd_C_sf"/>
</dbReference>
<dbReference type="GO" id="GO:0043041">
    <property type="term" value="P:amino acid activation for nonribosomal peptide biosynthetic process"/>
    <property type="evidence" value="ECO:0007669"/>
    <property type="project" value="TreeGrafter"/>
</dbReference>
<gene>
    <name evidence="5" type="ORF">G3576_07775</name>
</gene>
<keyword evidence="3" id="KW-0436">Ligase</keyword>
<dbReference type="InterPro" id="IPR009081">
    <property type="entry name" value="PP-bd_ACP"/>
</dbReference>
<protein>
    <submittedName>
        <fullName evidence="5">Amino acid adenylation domain-containing protein</fullName>
    </submittedName>
</protein>
<dbReference type="SUPFAM" id="SSF52777">
    <property type="entry name" value="CoA-dependent acyltransferases"/>
    <property type="match status" value="2"/>
</dbReference>
<dbReference type="InterPro" id="IPR041464">
    <property type="entry name" value="TubC_N"/>
</dbReference>
<dbReference type="PANTHER" id="PTHR45527:SF10">
    <property type="entry name" value="PYOCHELIN SYNTHASE PCHF"/>
    <property type="match status" value="1"/>
</dbReference>
<feature type="domain" description="Carrier" evidence="4">
    <location>
        <begin position="1144"/>
        <end position="1218"/>
    </location>
</feature>
<dbReference type="CDD" id="cd19535">
    <property type="entry name" value="Cyc_NRPS"/>
    <property type="match status" value="1"/>
</dbReference>
<dbReference type="SMART" id="SM00823">
    <property type="entry name" value="PKS_PP"/>
    <property type="match status" value="1"/>
</dbReference>
<dbReference type="InterPro" id="IPR023213">
    <property type="entry name" value="CAT-like_dom_sf"/>
</dbReference>
<dbReference type="PROSITE" id="PS50075">
    <property type="entry name" value="CARRIER"/>
    <property type="match status" value="1"/>
</dbReference>
<dbReference type="InterPro" id="IPR044894">
    <property type="entry name" value="TubC_N_sf"/>
</dbReference>
<sequence length="1239" mass="131644">MTTAAFLQDLERRGVTLSVSGDEVSLRAPRGVLTEADRDRLRAEKAAILALLRGDDTPADEPFPLTEIQQAYLVGRSAELELGRVGCHAYREFESDSIDLDRLEEAWNRLVARHPMLRAVVTPDGRQRVLPEVPRVTIERIDLREAADAGAVLAAERETRSHHVFDPQAWPLFSLKAALLPDGRVRLGVGIDLLLADAAALVTLFRDWGALYAAPDAVSPPPAARFADHARRLPQPSDRDRAYWQARLADFPPGPDLPLLPVAGPPRFTRRTHRIPAAEWQALRAAAAARGITASVLLATALADALAGWSRRSRFAITLTQFAAPPGMEGVVGDFTSTILLEADVTPPRFEDRARALQARLAADLDHASMSGVAVLREIRRLRPEAAAVPVVFTSTVGHPSLGGATSPLAWLGETVFAVTQTPQVVLDHHVFEEAGALVLGWDAVEAAFPPGVLDALVAAQAGLLAALLSGEGWTRDASACRPSQPRASLTEAAPPRLLHVALEEAARATPDRPAVIDAERVLDHATLHAAAGHLAATLRERLGGETRNRLVAIVLPKGWRQVVAVLAVLKAGAAYLPVDPALPSERRRHLIAQGEALPIKDPADIDAALAAAHQGPPPALPAIDDPSRLAYVIYTSGSTGQPKGVMIEHQAAVATVDEINRRWAIGAEDRAFGLSALGFDLSVWDIFGPLAKGGAVVLPPPEAARDPGAWAALLARHRVTVWNSVPALMAMQMEHGLPVGHALRLVMMSGDWVPVELVRRLQAALPQAALVALGGATEAAIWSNAHEIGALDPAWPSIPYGLPLAGQMLHVVDARGAPCPDWVTGEIEISGAGLARGYWRDPVRTAERFVTNPFTGERRYRTGDLGRFRPHGDGTGPTPIEFLGREDFQVKIQGYRIELGEIEAALESHPEVAASCATVVEGPGGKALHAFVAPRRESWDRARRVLCRPGLRRDGTARLPLPHRASEESYDTRRTIRRFTEATPPPAALEAVVAAAGMPVTVLNRAEAGWPGIAIPDPATARVAAAAGALLLLEAPRSRTALLAAGRAGQRMMQAAEAQGLGLCAIGLLLKDGAPVLHAFACGVPATEVAGIDLAGALREHCAALLPAYMVPRHLHLLESLPLSANGKVDRAALKPPSQETAAPAGATESGVAALVAEALGQAVASQRNLFDAGATSLHMVRLQRLLAERMGSRLSVVDLFRLPSIAAIAGALAGEAAEGAVQGGLDRAARRRAAQRR</sequence>
<evidence type="ECO:0000313" key="5">
    <source>
        <dbReference type="EMBL" id="NGM19911.1"/>
    </source>
</evidence>
<organism evidence="5 6">
    <name type="scientific">Falsiroseomonas algicola</name>
    <dbReference type="NCBI Taxonomy" id="2716930"/>
    <lineage>
        <taxon>Bacteria</taxon>
        <taxon>Pseudomonadati</taxon>
        <taxon>Pseudomonadota</taxon>
        <taxon>Alphaproteobacteria</taxon>
        <taxon>Acetobacterales</taxon>
        <taxon>Roseomonadaceae</taxon>
        <taxon>Falsiroseomonas</taxon>
    </lineage>
</organism>
<dbReference type="InterPro" id="IPR042099">
    <property type="entry name" value="ANL_N_sf"/>
</dbReference>
<dbReference type="Proteomes" id="UP000475385">
    <property type="component" value="Unassembled WGS sequence"/>
</dbReference>
<dbReference type="GO" id="GO:0000036">
    <property type="term" value="F:acyl carrier activity"/>
    <property type="evidence" value="ECO:0007669"/>
    <property type="project" value="TreeGrafter"/>
</dbReference>
<dbReference type="Gene3D" id="3.30.559.30">
    <property type="entry name" value="Nonribosomal peptide synthetase, condensation domain"/>
    <property type="match status" value="1"/>
</dbReference>
<keyword evidence="1" id="KW-0596">Phosphopantetheine</keyword>
<evidence type="ECO:0000313" key="6">
    <source>
        <dbReference type="Proteomes" id="UP000475385"/>
    </source>
</evidence>
<dbReference type="AlphaFoldDB" id="A0A6M1LI33"/>